<dbReference type="Gene3D" id="3.30.2010.10">
    <property type="entry name" value="Metalloproteases ('zincins'), catalytic domain"/>
    <property type="match status" value="1"/>
</dbReference>
<dbReference type="GO" id="GO:0004222">
    <property type="term" value="F:metalloendopeptidase activity"/>
    <property type="evidence" value="ECO:0007669"/>
    <property type="project" value="InterPro"/>
</dbReference>
<organism evidence="17 18">
    <name type="scientific">Marivirga sericea</name>
    <dbReference type="NCBI Taxonomy" id="1028"/>
    <lineage>
        <taxon>Bacteria</taxon>
        <taxon>Pseudomonadati</taxon>
        <taxon>Bacteroidota</taxon>
        <taxon>Cytophagia</taxon>
        <taxon>Cytophagales</taxon>
        <taxon>Marivirgaceae</taxon>
        <taxon>Marivirga</taxon>
    </lineage>
</organism>
<keyword evidence="18" id="KW-1185">Reference proteome</keyword>
<feature type="transmembrane region" description="Helical" evidence="14">
    <location>
        <begin position="292"/>
        <end position="311"/>
    </location>
</feature>
<evidence type="ECO:0000259" key="15">
    <source>
        <dbReference type="Pfam" id="PF01435"/>
    </source>
</evidence>
<dbReference type="Pfam" id="PF01435">
    <property type="entry name" value="Peptidase_M48"/>
    <property type="match status" value="1"/>
</dbReference>
<accession>A0A1X7JLA1</accession>
<dbReference type="GO" id="GO:0071586">
    <property type="term" value="P:CAAX-box protein processing"/>
    <property type="evidence" value="ECO:0007669"/>
    <property type="project" value="InterPro"/>
</dbReference>
<proteinExistence type="inferred from homology"/>
<dbReference type="Proteomes" id="UP000193804">
    <property type="component" value="Unassembled WGS sequence"/>
</dbReference>
<name>A0A1X7JLA1_9BACT</name>
<feature type="active site" description="Proton donor" evidence="11">
    <location>
        <position position="360"/>
    </location>
</feature>
<evidence type="ECO:0000259" key="16">
    <source>
        <dbReference type="Pfam" id="PF16491"/>
    </source>
</evidence>
<dbReference type="FunFam" id="3.30.2010.10:FF:000002">
    <property type="entry name" value="CAAX prenyl protease"/>
    <property type="match status" value="1"/>
</dbReference>
<dbReference type="STRING" id="1028.SAMN05661096_01743"/>
<dbReference type="EMBL" id="FXAW01000003">
    <property type="protein sequence ID" value="SMG28806.1"/>
    <property type="molecule type" value="Genomic_DNA"/>
</dbReference>
<dbReference type="RefSeq" id="WP_085516665.1">
    <property type="nucleotide sequence ID" value="NZ_FXAW01000003.1"/>
</dbReference>
<dbReference type="InterPro" id="IPR027057">
    <property type="entry name" value="CAXX_Prtase_1"/>
</dbReference>
<feature type="binding site" evidence="12">
    <location>
        <position position="282"/>
    </location>
    <ligand>
        <name>Zn(2+)</name>
        <dbReference type="ChEBI" id="CHEBI:29105"/>
        <note>catalytic</note>
    </ligand>
</feature>
<feature type="transmembrane region" description="Helical" evidence="14">
    <location>
        <begin position="331"/>
        <end position="351"/>
    </location>
</feature>
<dbReference type="InterPro" id="IPR032456">
    <property type="entry name" value="Peptidase_M48_N"/>
</dbReference>
<dbReference type="OrthoDB" id="9781930at2"/>
<feature type="transmembrane region" description="Helical" evidence="14">
    <location>
        <begin position="105"/>
        <end position="127"/>
    </location>
</feature>
<feature type="domain" description="Peptidase M48" evidence="15">
    <location>
        <begin position="209"/>
        <end position="412"/>
    </location>
</feature>
<evidence type="ECO:0000256" key="12">
    <source>
        <dbReference type="PIRSR" id="PIRSR627057-2"/>
    </source>
</evidence>
<keyword evidence="3 14" id="KW-0812">Transmembrane</keyword>
<dbReference type="PANTHER" id="PTHR10120">
    <property type="entry name" value="CAAX PRENYL PROTEASE 1"/>
    <property type="match status" value="1"/>
</dbReference>
<evidence type="ECO:0000256" key="14">
    <source>
        <dbReference type="SAM" id="Phobius"/>
    </source>
</evidence>
<sequence>MIFSSDQLFTIIILVVVIDYALNTVIDILNYKKANSKLPADLKDIFDEERYRMAVQYQRVNTKFGLWSGLTSIVIILLVLIFGILGDLDSFTRLHFDSVITRTLAFFGIIYILNDIWNIPWQWYSTFKIEDRFGFNKMTPSLFWKDKLKSYLLTAIVGGILLSVLVFLITWIGQSFWLIFWIVITMFMIAANFFYTSWILPLFNKLAPLEEGSLRDKIMAYGKSVNFPIENIYIMDGSKRSSKANAFFSGFGKRKKIVLFDTLMEKHTEEELVAILAHEVGHNKKKHTVSGMISAILQSGAMLFIMSFMIFNPTLSQALDAEQLSFPVNFIAFGIIYTPISLVLSMFTNFISRKHEFQADEFAAITYNGEALQNALKKLSVDSLSNLKPHKWYVFFHYSHPPLLQRLKAIDKHN</sequence>
<keyword evidence="5 13" id="KW-0378">Hydrolase</keyword>
<comment type="cofactor">
    <cofactor evidence="12 13">
        <name>Zn(2+)</name>
        <dbReference type="ChEBI" id="CHEBI:29105"/>
    </cofactor>
    <text evidence="12 13">Binds 1 zinc ion per subunit.</text>
</comment>
<feature type="binding site" evidence="12">
    <location>
        <position position="278"/>
    </location>
    <ligand>
        <name>Zn(2+)</name>
        <dbReference type="ChEBI" id="CHEBI:29105"/>
        <note>catalytic</note>
    </ligand>
</feature>
<evidence type="ECO:0000256" key="10">
    <source>
        <dbReference type="ARBA" id="ARBA00023136"/>
    </source>
</evidence>
<feature type="domain" description="CAAX prenyl protease 1 N-terminal" evidence="16">
    <location>
        <begin position="29"/>
        <end position="205"/>
    </location>
</feature>
<keyword evidence="7 12" id="KW-0862">Zinc</keyword>
<gene>
    <name evidence="17" type="ORF">SAMN05661096_01743</name>
</gene>
<keyword evidence="4 12" id="KW-0479">Metal-binding</keyword>
<comment type="subcellular location">
    <subcellularLocation>
        <location evidence="1">Endoplasmic reticulum membrane</location>
        <topology evidence="1">Multi-pass membrane protein</topology>
    </subcellularLocation>
</comment>
<evidence type="ECO:0000313" key="17">
    <source>
        <dbReference type="EMBL" id="SMG28806.1"/>
    </source>
</evidence>
<evidence type="ECO:0000256" key="9">
    <source>
        <dbReference type="ARBA" id="ARBA00023049"/>
    </source>
</evidence>
<evidence type="ECO:0000256" key="3">
    <source>
        <dbReference type="ARBA" id="ARBA00022692"/>
    </source>
</evidence>
<feature type="transmembrane region" description="Helical" evidence="14">
    <location>
        <begin position="148"/>
        <end position="172"/>
    </location>
</feature>
<protein>
    <submittedName>
        <fullName evidence="17">STE24 endopeptidase</fullName>
    </submittedName>
</protein>
<evidence type="ECO:0000313" key="18">
    <source>
        <dbReference type="Proteomes" id="UP000193804"/>
    </source>
</evidence>
<feature type="transmembrane region" description="Helical" evidence="14">
    <location>
        <begin position="178"/>
        <end position="200"/>
    </location>
</feature>
<reference evidence="18" key="1">
    <citation type="submission" date="2017-04" db="EMBL/GenBank/DDBJ databases">
        <authorList>
            <person name="Varghese N."/>
            <person name="Submissions S."/>
        </authorList>
    </citation>
    <scope>NUCLEOTIDE SEQUENCE [LARGE SCALE GENOMIC DNA]</scope>
    <source>
        <strain evidence="18">DSM 4125</strain>
    </source>
</reference>
<keyword evidence="2 13" id="KW-0645">Protease</keyword>
<evidence type="ECO:0000256" key="8">
    <source>
        <dbReference type="ARBA" id="ARBA00022989"/>
    </source>
</evidence>
<keyword evidence="6" id="KW-0256">Endoplasmic reticulum</keyword>
<dbReference type="GO" id="GO:0046872">
    <property type="term" value="F:metal ion binding"/>
    <property type="evidence" value="ECO:0007669"/>
    <property type="project" value="UniProtKB-KW"/>
</dbReference>
<keyword evidence="10 14" id="KW-0472">Membrane</keyword>
<comment type="similarity">
    <text evidence="13">Belongs to the peptidase M48 family.</text>
</comment>
<evidence type="ECO:0000256" key="4">
    <source>
        <dbReference type="ARBA" id="ARBA00022723"/>
    </source>
</evidence>
<keyword evidence="8 14" id="KW-1133">Transmembrane helix</keyword>
<feature type="binding site" evidence="12">
    <location>
        <position position="356"/>
    </location>
    <ligand>
        <name>Zn(2+)</name>
        <dbReference type="ChEBI" id="CHEBI:29105"/>
        <note>catalytic</note>
    </ligand>
</feature>
<dbReference type="InterPro" id="IPR001915">
    <property type="entry name" value="Peptidase_M48"/>
</dbReference>
<feature type="active site" evidence="11">
    <location>
        <position position="279"/>
    </location>
</feature>
<evidence type="ECO:0000256" key="11">
    <source>
        <dbReference type="PIRSR" id="PIRSR627057-1"/>
    </source>
</evidence>
<evidence type="ECO:0000256" key="6">
    <source>
        <dbReference type="ARBA" id="ARBA00022824"/>
    </source>
</evidence>
<evidence type="ECO:0000256" key="2">
    <source>
        <dbReference type="ARBA" id="ARBA00022670"/>
    </source>
</evidence>
<keyword evidence="9 13" id="KW-0482">Metalloprotease</keyword>
<dbReference type="CDD" id="cd07343">
    <property type="entry name" value="M48A_Zmpste24p_like"/>
    <property type="match status" value="1"/>
</dbReference>
<feature type="transmembrane region" description="Helical" evidence="14">
    <location>
        <begin position="64"/>
        <end position="85"/>
    </location>
</feature>
<dbReference type="Pfam" id="PF16491">
    <property type="entry name" value="Peptidase_M48_N"/>
    <property type="match status" value="1"/>
</dbReference>
<evidence type="ECO:0000256" key="13">
    <source>
        <dbReference type="RuleBase" id="RU003983"/>
    </source>
</evidence>
<evidence type="ECO:0000256" key="5">
    <source>
        <dbReference type="ARBA" id="ARBA00022801"/>
    </source>
</evidence>
<dbReference type="AlphaFoldDB" id="A0A1X7JLA1"/>
<feature type="transmembrane region" description="Helical" evidence="14">
    <location>
        <begin position="6"/>
        <end position="29"/>
    </location>
</feature>
<evidence type="ECO:0000256" key="7">
    <source>
        <dbReference type="ARBA" id="ARBA00022833"/>
    </source>
</evidence>
<evidence type="ECO:0000256" key="1">
    <source>
        <dbReference type="ARBA" id="ARBA00004477"/>
    </source>
</evidence>